<reference evidence="2" key="2">
    <citation type="journal article" date="2015" name="Data Brief">
        <title>Shoot transcriptome of the giant reed, Arundo donax.</title>
        <authorList>
            <person name="Barrero R.A."/>
            <person name="Guerrero F.D."/>
            <person name="Moolhuijzen P."/>
            <person name="Goolsby J.A."/>
            <person name="Tidwell J."/>
            <person name="Bellgard S.E."/>
            <person name="Bellgard M.I."/>
        </authorList>
    </citation>
    <scope>NUCLEOTIDE SEQUENCE</scope>
    <source>
        <tissue evidence="2">Shoot tissue taken approximately 20 cm above the soil surface</tissue>
    </source>
</reference>
<dbReference type="AlphaFoldDB" id="A0A0A9B6U4"/>
<name>A0A0A9B6U4_ARUDO</name>
<protein>
    <submittedName>
        <fullName evidence="2">Uncharacterized protein</fullName>
    </submittedName>
</protein>
<dbReference type="EMBL" id="GBRH01240022">
    <property type="protein sequence ID" value="JAD57873.1"/>
    <property type="molecule type" value="Transcribed_RNA"/>
</dbReference>
<sequence>MHLSSNSFSRGKAPELPPEKPSSIAVILFISIIAIFSRFCN</sequence>
<proteinExistence type="predicted"/>
<keyword evidence="1" id="KW-1133">Transmembrane helix</keyword>
<evidence type="ECO:0000256" key="1">
    <source>
        <dbReference type="SAM" id="Phobius"/>
    </source>
</evidence>
<evidence type="ECO:0000313" key="2">
    <source>
        <dbReference type="EMBL" id="JAD57873.1"/>
    </source>
</evidence>
<keyword evidence="1" id="KW-0812">Transmembrane</keyword>
<reference evidence="2" key="1">
    <citation type="submission" date="2014-09" db="EMBL/GenBank/DDBJ databases">
        <authorList>
            <person name="Magalhaes I.L.F."/>
            <person name="Oliveira U."/>
            <person name="Santos F.R."/>
            <person name="Vidigal T.H.D.A."/>
            <person name="Brescovit A.D."/>
            <person name="Santos A.J."/>
        </authorList>
    </citation>
    <scope>NUCLEOTIDE SEQUENCE</scope>
    <source>
        <tissue evidence="2">Shoot tissue taken approximately 20 cm above the soil surface</tissue>
    </source>
</reference>
<feature type="transmembrane region" description="Helical" evidence="1">
    <location>
        <begin position="22"/>
        <end position="40"/>
    </location>
</feature>
<accession>A0A0A9B6U4</accession>
<keyword evidence="1" id="KW-0472">Membrane</keyword>
<organism evidence="2">
    <name type="scientific">Arundo donax</name>
    <name type="common">Giant reed</name>
    <name type="synonym">Donax arundinaceus</name>
    <dbReference type="NCBI Taxonomy" id="35708"/>
    <lineage>
        <taxon>Eukaryota</taxon>
        <taxon>Viridiplantae</taxon>
        <taxon>Streptophyta</taxon>
        <taxon>Embryophyta</taxon>
        <taxon>Tracheophyta</taxon>
        <taxon>Spermatophyta</taxon>
        <taxon>Magnoliopsida</taxon>
        <taxon>Liliopsida</taxon>
        <taxon>Poales</taxon>
        <taxon>Poaceae</taxon>
        <taxon>PACMAD clade</taxon>
        <taxon>Arundinoideae</taxon>
        <taxon>Arundineae</taxon>
        <taxon>Arundo</taxon>
    </lineage>
</organism>